<dbReference type="PANTHER" id="PTHR43575">
    <property type="entry name" value="PROTEIN ABCI7, CHLOROPLASTIC"/>
    <property type="match status" value="1"/>
</dbReference>
<name>A0ABM8ZY20_9VIBR</name>
<dbReference type="NCBIfam" id="TIGR01981">
    <property type="entry name" value="sufD"/>
    <property type="match status" value="1"/>
</dbReference>
<gene>
    <name evidence="2" type="primary">sufD</name>
    <name evidence="2" type="ORF">VST7929_03224</name>
</gene>
<dbReference type="Pfam" id="PF01458">
    <property type="entry name" value="SUFBD_core"/>
    <property type="match status" value="1"/>
</dbReference>
<keyword evidence="3" id="KW-1185">Reference proteome</keyword>
<comment type="caution">
    <text evidence="2">The sequence shown here is derived from an EMBL/GenBank/DDBJ whole genome shotgun (WGS) entry which is preliminary data.</text>
</comment>
<reference evidence="2" key="1">
    <citation type="submission" date="2021-11" db="EMBL/GenBank/DDBJ databases">
        <authorList>
            <person name="Rodrigo-Torres L."/>
            <person name="Arahal R. D."/>
            <person name="Lucena T."/>
        </authorList>
    </citation>
    <scope>NUCLEOTIDE SEQUENCE</scope>
    <source>
        <strain evidence="2">CECT 7929</strain>
    </source>
</reference>
<proteinExistence type="predicted"/>
<protein>
    <submittedName>
        <fullName evidence="2">FeS cluster assembly protein SufD</fullName>
    </submittedName>
</protein>
<accession>A0ABM8ZY20</accession>
<dbReference type="RefSeq" id="WP_237468605.1">
    <property type="nucleotide sequence ID" value="NZ_CAKLDI010000002.1"/>
</dbReference>
<organism evidence="2 3">
    <name type="scientific">Vibrio stylophorae</name>
    <dbReference type="NCBI Taxonomy" id="659351"/>
    <lineage>
        <taxon>Bacteria</taxon>
        <taxon>Pseudomonadati</taxon>
        <taxon>Pseudomonadota</taxon>
        <taxon>Gammaproteobacteria</taxon>
        <taxon>Vibrionales</taxon>
        <taxon>Vibrionaceae</taxon>
        <taxon>Vibrio</taxon>
    </lineage>
</organism>
<dbReference type="InterPro" id="IPR055346">
    <property type="entry name" value="Fe-S_cluster_assembly_SufBD"/>
</dbReference>
<dbReference type="InterPro" id="IPR011542">
    <property type="entry name" value="SUF_FeS_clus_asmbl_SufD"/>
</dbReference>
<evidence type="ECO:0000313" key="2">
    <source>
        <dbReference type="EMBL" id="CAH0535750.1"/>
    </source>
</evidence>
<evidence type="ECO:0000259" key="1">
    <source>
        <dbReference type="Pfam" id="PF01458"/>
    </source>
</evidence>
<dbReference type="EMBL" id="CAKLDI010000002">
    <property type="protein sequence ID" value="CAH0535750.1"/>
    <property type="molecule type" value="Genomic_DNA"/>
</dbReference>
<evidence type="ECO:0000313" key="3">
    <source>
        <dbReference type="Proteomes" id="UP000838672"/>
    </source>
</evidence>
<dbReference type="SUPFAM" id="SSF101960">
    <property type="entry name" value="Stabilizer of iron transporter SufD"/>
    <property type="match status" value="1"/>
</dbReference>
<dbReference type="InterPro" id="IPR000825">
    <property type="entry name" value="SUF_FeS_clus_asmbl_SufBD_core"/>
</dbReference>
<sequence length="426" mass="46648">MAGSLSSNKAQMQPLASLEQLVAQSASYVWQQAAAQKLFEQGLPERRAPQWQHTSLSDLLVSPIHPCVSQTLNHDLFAQLNLPVDGYRLVFFDGQYQVRLSDWISHAKVTVLNELDDLQGQSLRDAISEDALSLLVDAVATAGAYIQLPSEKTLDKPIYLIHINSGNCGEMCAYRHHVCLHAGAKATVIEHHLSLNGSGGASVSRLTMDLAKGSHCDHIKLVEAGENQQHFAHNDIQLAASASAKSHLFLLSGKLIRHQTSSRLAGENGNASMNTLALPIGTQRIETRTLLEHQAAHCESEQLHKLIGQGQSQSVFDGMIWVSPDALKTNGQMDNHNLLLSEDARILCQPKLEIYADDVKCSHGATTGEIDPEQLFYLQARGIERRQAEQMLIHAFAADVVLSMNHDKVREHVLARVTELLGGGDA</sequence>
<dbReference type="Proteomes" id="UP000838672">
    <property type="component" value="Unassembled WGS sequence"/>
</dbReference>
<dbReference type="InterPro" id="IPR037284">
    <property type="entry name" value="SUF_FeS_clus_asmbl_SufBD_sf"/>
</dbReference>
<dbReference type="PANTHER" id="PTHR43575:SF1">
    <property type="entry name" value="PROTEIN ABCI7, CHLOROPLASTIC"/>
    <property type="match status" value="1"/>
</dbReference>
<feature type="domain" description="SUF system FeS cluster assembly SufBD core" evidence="1">
    <location>
        <begin position="167"/>
        <end position="396"/>
    </location>
</feature>